<keyword evidence="1" id="KW-0479">Metal-binding</keyword>
<dbReference type="PROSITE" id="PS00028">
    <property type="entry name" value="ZINC_FINGER_C2H2_1"/>
    <property type="match status" value="1"/>
</dbReference>
<dbReference type="PANTHER" id="PTHR31912:SF34">
    <property type="entry name" value="NOTOCHORD-RELATED PROTEIN"/>
    <property type="match status" value="1"/>
</dbReference>
<evidence type="ECO:0000256" key="2">
    <source>
        <dbReference type="SAM" id="MobiDB-lite"/>
    </source>
</evidence>
<dbReference type="Proteomes" id="UP001075354">
    <property type="component" value="Chromosome 2"/>
</dbReference>
<reference evidence="4" key="1">
    <citation type="submission" date="2022-12" db="EMBL/GenBank/DDBJ databases">
        <title>Chromosome-level genome assembly of the bean flower thrips Megalurothrips usitatus.</title>
        <authorList>
            <person name="Ma L."/>
            <person name="Liu Q."/>
            <person name="Li H."/>
            <person name="Cai W."/>
        </authorList>
    </citation>
    <scope>NUCLEOTIDE SEQUENCE</scope>
    <source>
        <strain evidence="4">Cailab_2022a</strain>
    </source>
</reference>
<evidence type="ECO:0000313" key="5">
    <source>
        <dbReference type="Proteomes" id="UP001075354"/>
    </source>
</evidence>
<evidence type="ECO:0000259" key="3">
    <source>
        <dbReference type="PROSITE" id="PS50157"/>
    </source>
</evidence>
<organism evidence="4 5">
    <name type="scientific">Megalurothrips usitatus</name>
    <name type="common">bean blossom thrips</name>
    <dbReference type="NCBI Taxonomy" id="439358"/>
    <lineage>
        <taxon>Eukaryota</taxon>
        <taxon>Metazoa</taxon>
        <taxon>Ecdysozoa</taxon>
        <taxon>Arthropoda</taxon>
        <taxon>Hexapoda</taxon>
        <taxon>Insecta</taxon>
        <taxon>Pterygota</taxon>
        <taxon>Neoptera</taxon>
        <taxon>Paraneoptera</taxon>
        <taxon>Thysanoptera</taxon>
        <taxon>Terebrantia</taxon>
        <taxon>Thripoidea</taxon>
        <taxon>Thripidae</taxon>
        <taxon>Megalurothrips</taxon>
    </lineage>
</organism>
<feature type="domain" description="C2H2-type" evidence="3">
    <location>
        <begin position="568"/>
        <end position="597"/>
    </location>
</feature>
<feature type="region of interest" description="Disordered" evidence="2">
    <location>
        <begin position="400"/>
        <end position="419"/>
    </location>
</feature>
<dbReference type="InterPro" id="IPR013761">
    <property type="entry name" value="SAM/pointed_sf"/>
</dbReference>
<dbReference type="PROSITE" id="PS50157">
    <property type="entry name" value="ZINC_FINGER_C2H2_2"/>
    <property type="match status" value="1"/>
</dbReference>
<dbReference type="InterPro" id="IPR013087">
    <property type="entry name" value="Znf_C2H2_type"/>
</dbReference>
<dbReference type="Pfam" id="PF07647">
    <property type="entry name" value="SAM_2"/>
    <property type="match status" value="1"/>
</dbReference>
<keyword evidence="1" id="KW-0863">Zinc-finger</keyword>
<dbReference type="PANTHER" id="PTHR31912">
    <property type="entry name" value="IP13529P"/>
    <property type="match status" value="1"/>
</dbReference>
<keyword evidence="1" id="KW-0862">Zinc</keyword>
<dbReference type="EMBL" id="JAPTSV010000002">
    <property type="protein sequence ID" value="KAJ1530162.1"/>
    <property type="molecule type" value="Genomic_DNA"/>
</dbReference>
<feature type="compositionally biased region" description="Low complexity" evidence="2">
    <location>
        <begin position="94"/>
        <end position="105"/>
    </location>
</feature>
<evidence type="ECO:0000256" key="1">
    <source>
        <dbReference type="PROSITE-ProRule" id="PRU00042"/>
    </source>
</evidence>
<name>A0AAV7XWW1_9NEOP</name>
<dbReference type="InterPro" id="IPR001660">
    <property type="entry name" value="SAM"/>
</dbReference>
<feature type="region of interest" description="Disordered" evidence="2">
    <location>
        <begin position="91"/>
        <end position="143"/>
    </location>
</feature>
<evidence type="ECO:0000313" key="4">
    <source>
        <dbReference type="EMBL" id="KAJ1530162.1"/>
    </source>
</evidence>
<accession>A0AAV7XWW1</accession>
<dbReference type="GO" id="GO:0008270">
    <property type="term" value="F:zinc ion binding"/>
    <property type="evidence" value="ECO:0007669"/>
    <property type="project" value="UniProtKB-KW"/>
</dbReference>
<comment type="caution">
    <text evidence="4">The sequence shown here is derived from an EMBL/GenBank/DDBJ whole genome shotgun (WGS) entry which is preliminary data.</text>
</comment>
<dbReference type="Gene3D" id="1.10.150.50">
    <property type="entry name" value="Transcription Factor, Ets-1"/>
    <property type="match status" value="1"/>
</dbReference>
<proteinExistence type="predicted"/>
<sequence>MASSHQEEEASVVLSASNSDIIESLLMSWQMPELYQDLKANEIDLELILSLDLNLLEKVLPKATYGKRLKLLNKIAELKQMELTTVVENGETDANSTPTASSSNSHQNQTISSPKTKRRRSMDSADGSIYVPSEDDSSSSDSPLAFRTFRKKKVRISCGTSKQNESVGASALQYSSEPEPIHVTSEDAVANLANDKPKNTNGRLVNPNHLVEKRVASLSFKEQMNNLDLKALLNESLDGKAILHTYCTNHILEDDDRDSLTDIIIKWLLVRNTKPSKDDFLLLRQKILTLFPEEVNVYYYAPKEENETQTLARGKLFDRARNVKEWMRRKGLLERVKGQHKSQNSELQESGSAASNVELTTEISEALKWLKLMRQPWETVEEKWQLTSKYRYSCLLKSRTNSSSTSRKGKKGTSNDESDKAQNYIDTYKVLRERKGYLLVEIDFTEQHGSDKANAMVTKWPNVRNALLSVLQNQSSLVKDPEGKTLLQRLLSCKDDEWINIYIIELLSSLVPPTRLVEFGKKSSNPLSKIVENPWSAESTCESVYDTSTKLISHVAIFHSDKVKANSLRCGQPKCNRSFDRMNSYSRHVKSHEKDHAPAVSNECNVLTEVVDTNPSEVRLPEPVPETSNVSQGLAVDCNLKDYETSLTNAVLGFLGKLYSIDTLSRCHVQLIVEYVMELLNGTHFEILKSKSLAFRTEEADDDLKQLFGSFLNMFSGLETEHKRIKEFKESGAYIEPIPFVLGNAMLPVRRSGQTQIQPVSLCGQYISMTKTLKGFLELPNVLNGILSYMKKLESQTGSVLENFVQGSLWNEKIKPKFGNKIVVPFNLYYDEYEPGDSNGQHSGTHKMGAMYYSIPCIPPEFRSCIENIFLACLIYGSDSYFGNDEIFRMVLNDIEVLENEGITVVTDAGEEVQVYFVMCLILGDNLGVHQVLSFSSSSRANYFCIRCKAHRTVTETQTVVLPHLLRTCDSYDEDVAKNDLPSTGIKSVCIWNRFIGYHCIENCCYDLMHDLEEGAWDYDFSLIIQALISKGRFTIEILNNLVQGFDYGSCEGNKPGLITQDHLQKCKLKFTAAESLCFVRYFGMIVGHLIEPEDSKLWRFYQIIHELTSMLSCTKIVIEHLPIMDALITEHHRLYLELFPWQTLKPKHHNMLHYVELIPKVGPLILLSCWRYEAKHRPFQRQAKVNCNYVNLPLTLAVKNQLKFCQRLLSQRGFERRLTYSSTQTLSTNALGNVEHFSHLLPEKFQNRVDCLKWVEVSGTMYKLKMVLLLEIGEEYPVFGKIQNIIYDEEKRDVYFIVKHFYTDYYCSKFLAFRVLEVDEWSLTDQGSLVSHLPTCDRYGPDGKLYVTFKQKL</sequence>
<protein>
    <recommendedName>
        <fullName evidence="3">C2H2-type domain-containing protein</fullName>
    </recommendedName>
</protein>
<gene>
    <name evidence="4" type="ORF">ONE63_005093</name>
</gene>
<keyword evidence="5" id="KW-1185">Reference proteome</keyword>